<dbReference type="RefSeq" id="WP_015851964.1">
    <property type="nucleotide sequence ID" value="NC_012881.1"/>
</dbReference>
<evidence type="ECO:0000313" key="9">
    <source>
        <dbReference type="Proteomes" id="UP000002601"/>
    </source>
</evidence>
<keyword evidence="2" id="KW-0067">ATP-binding</keyword>
<dbReference type="InterPro" id="IPR003593">
    <property type="entry name" value="AAA+_ATPase"/>
</dbReference>
<evidence type="ECO:0000259" key="6">
    <source>
        <dbReference type="PROSITE" id="PS50045"/>
    </source>
</evidence>
<dbReference type="InterPro" id="IPR025944">
    <property type="entry name" value="Sigma_54_int_dom_CS"/>
</dbReference>
<keyword evidence="9" id="KW-1185">Reference proteome</keyword>
<organism evidence="8 9">
    <name type="scientific">Maridesulfovibrio salexigens (strain ATCC 14822 / DSM 2638 / NCIMB 8403 / VKM B-1763)</name>
    <name type="common">Desulfovibrio salexigens</name>
    <dbReference type="NCBI Taxonomy" id="526222"/>
    <lineage>
        <taxon>Bacteria</taxon>
        <taxon>Pseudomonadati</taxon>
        <taxon>Thermodesulfobacteriota</taxon>
        <taxon>Desulfovibrionia</taxon>
        <taxon>Desulfovibrionales</taxon>
        <taxon>Desulfovibrionaceae</taxon>
        <taxon>Maridesulfovibrio</taxon>
    </lineage>
</organism>
<dbReference type="AlphaFoldDB" id="C6BVU5"/>
<dbReference type="Gene3D" id="3.40.50.2300">
    <property type="match status" value="1"/>
</dbReference>
<dbReference type="PROSITE" id="PS50045">
    <property type="entry name" value="SIGMA54_INTERACT_4"/>
    <property type="match status" value="1"/>
</dbReference>
<evidence type="ECO:0000256" key="4">
    <source>
        <dbReference type="ARBA" id="ARBA00023163"/>
    </source>
</evidence>
<dbReference type="InterPro" id="IPR002197">
    <property type="entry name" value="HTH_Fis"/>
</dbReference>
<dbReference type="PROSITE" id="PS50110">
    <property type="entry name" value="RESPONSE_REGULATORY"/>
    <property type="match status" value="1"/>
</dbReference>
<name>C6BVU5_MARSD</name>
<feature type="domain" description="Sigma-54 factor interaction" evidence="6">
    <location>
        <begin position="157"/>
        <end position="385"/>
    </location>
</feature>
<dbReference type="InterPro" id="IPR002078">
    <property type="entry name" value="Sigma_54_int"/>
</dbReference>
<dbReference type="OrthoDB" id="9763792at2"/>
<dbReference type="SUPFAM" id="SSF46689">
    <property type="entry name" value="Homeodomain-like"/>
    <property type="match status" value="1"/>
</dbReference>
<dbReference type="Pfam" id="PF02954">
    <property type="entry name" value="HTH_8"/>
    <property type="match status" value="1"/>
</dbReference>
<dbReference type="PROSITE" id="PS00688">
    <property type="entry name" value="SIGMA54_INTERACT_3"/>
    <property type="match status" value="1"/>
</dbReference>
<reference evidence="8 9" key="1">
    <citation type="submission" date="2009-06" db="EMBL/GenBank/DDBJ databases">
        <title>Complete sequence of Desulfovibrio salexigens DSM 2638.</title>
        <authorList>
            <consortium name="US DOE Joint Genome Institute"/>
            <person name="Lucas S."/>
            <person name="Copeland A."/>
            <person name="Lapidus A."/>
            <person name="Glavina del Rio T."/>
            <person name="Tice H."/>
            <person name="Bruce D."/>
            <person name="Goodwin L."/>
            <person name="Pitluck S."/>
            <person name="Munk A.C."/>
            <person name="Brettin T."/>
            <person name="Detter J.C."/>
            <person name="Han C."/>
            <person name="Tapia R."/>
            <person name="Larimer F."/>
            <person name="Land M."/>
            <person name="Hauser L."/>
            <person name="Kyrpides N."/>
            <person name="Anderson I."/>
            <person name="Wall J.D."/>
            <person name="Arkin A.P."/>
            <person name="Dehal P."/>
            <person name="Chivian D."/>
            <person name="Giles B."/>
            <person name="Hazen T.C."/>
        </authorList>
    </citation>
    <scope>NUCLEOTIDE SEQUENCE [LARGE SCALE GENOMIC DNA]</scope>
    <source>
        <strain evidence="9">ATCC 14822 / DSM 2638 / NCIMB 8403 / VKM B-1763</strain>
    </source>
</reference>
<dbReference type="Gene3D" id="1.10.8.60">
    <property type="match status" value="1"/>
</dbReference>
<dbReference type="InterPro" id="IPR011006">
    <property type="entry name" value="CheY-like_superfamily"/>
</dbReference>
<dbReference type="InterPro" id="IPR001789">
    <property type="entry name" value="Sig_transdc_resp-reg_receiver"/>
</dbReference>
<dbReference type="Proteomes" id="UP000002601">
    <property type="component" value="Chromosome"/>
</dbReference>
<dbReference type="KEGG" id="dsa:Desal_2088"/>
<gene>
    <name evidence="8" type="ordered locus">Desal_2088</name>
</gene>
<evidence type="ECO:0000256" key="5">
    <source>
        <dbReference type="PROSITE-ProRule" id="PRU00169"/>
    </source>
</evidence>
<dbReference type="FunFam" id="3.40.50.300:FF:000006">
    <property type="entry name" value="DNA-binding transcriptional regulator NtrC"/>
    <property type="match status" value="1"/>
</dbReference>
<dbReference type="STRING" id="526222.Desal_2088"/>
<dbReference type="GO" id="GO:0043565">
    <property type="term" value="F:sequence-specific DNA binding"/>
    <property type="evidence" value="ECO:0007669"/>
    <property type="project" value="InterPro"/>
</dbReference>
<dbReference type="Pfam" id="PF25601">
    <property type="entry name" value="AAA_lid_14"/>
    <property type="match status" value="1"/>
</dbReference>
<evidence type="ECO:0000256" key="2">
    <source>
        <dbReference type="ARBA" id="ARBA00022840"/>
    </source>
</evidence>
<evidence type="ECO:0000313" key="8">
    <source>
        <dbReference type="EMBL" id="ACS80148.1"/>
    </source>
</evidence>
<evidence type="ECO:0000256" key="1">
    <source>
        <dbReference type="ARBA" id="ARBA00022741"/>
    </source>
</evidence>
<dbReference type="Gene3D" id="3.40.50.300">
    <property type="entry name" value="P-loop containing nucleotide triphosphate hydrolases"/>
    <property type="match status" value="1"/>
</dbReference>
<dbReference type="GO" id="GO:0005524">
    <property type="term" value="F:ATP binding"/>
    <property type="evidence" value="ECO:0007669"/>
    <property type="project" value="UniProtKB-KW"/>
</dbReference>
<dbReference type="SMART" id="SM00448">
    <property type="entry name" value="REC"/>
    <property type="match status" value="1"/>
</dbReference>
<evidence type="ECO:0000256" key="3">
    <source>
        <dbReference type="ARBA" id="ARBA00023015"/>
    </source>
</evidence>
<evidence type="ECO:0000259" key="7">
    <source>
        <dbReference type="PROSITE" id="PS50110"/>
    </source>
</evidence>
<keyword evidence="5" id="KW-0597">Phosphoprotein</keyword>
<feature type="domain" description="Response regulatory" evidence="7">
    <location>
        <begin position="12"/>
        <end position="127"/>
    </location>
</feature>
<dbReference type="GO" id="GO:0006355">
    <property type="term" value="P:regulation of DNA-templated transcription"/>
    <property type="evidence" value="ECO:0007669"/>
    <property type="project" value="InterPro"/>
</dbReference>
<dbReference type="SMART" id="SM00382">
    <property type="entry name" value="AAA"/>
    <property type="match status" value="1"/>
</dbReference>
<feature type="modified residue" description="4-aspartylphosphate" evidence="5">
    <location>
        <position position="62"/>
    </location>
</feature>
<dbReference type="PRINTS" id="PR01590">
    <property type="entry name" value="HTHFIS"/>
</dbReference>
<dbReference type="InterPro" id="IPR025662">
    <property type="entry name" value="Sigma_54_int_dom_ATP-bd_1"/>
</dbReference>
<keyword evidence="3" id="KW-0805">Transcription regulation</keyword>
<dbReference type="PANTHER" id="PTHR32071">
    <property type="entry name" value="TRANSCRIPTIONAL REGULATORY PROTEIN"/>
    <property type="match status" value="1"/>
</dbReference>
<proteinExistence type="predicted"/>
<dbReference type="InterPro" id="IPR058031">
    <property type="entry name" value="AAA_lid_NorR"/>
</dbReference>
<dbReference type="InterPro" id="IPR009057">
    <property type="entry name" value="Homeodomain-like_sf"/>
</dbReference>
<sequence>MSKSTGQTPRYPLLLVDDEDSWLQSFRATLRSQGIDNVVLLSDGTKTMETLAQRQFCAVAVDLMMPGVSGEELIPQIVEEHPELPVLVISGLNEIKAVVNCIRKGAFDFIVKTEDRNTLIAGVRHAIEIFELRQENKSLQQRFFKDSPDRPELFSEIVTAHKDMISIFKYIEAIAETSRPVLITGESGVGKELVARAVHNASGRKGNFVPVNVAGLDDNVFSDTLFGHKKGAFTGASEARIGLVEKAKNGTLFLDEIGDLSQASQTKLLRLLQEHEFMPLGSDMAKRSSARIITATHQSFKAMQEQGKFRKDLFFRLRGHMLNIPPLRERRGDLPLLISHFLNEVQAETSSEVEADVHELSAFLDNYPFPGNVRELQHLVHDAASICGYKEVKPEHFKKLLVVPGESLETVAPVSDSEESVTFGIRLPTLQEVRARLIDEALRRTKGNQSSAAQLIGVTRQAVSKYLKKNG</sequence>
<accession>C6BVU5</accession>
<dbReference type="PROSITE" id="PS00675">
    <property type="entry name" value="SIGMA54_INTERACT_1"/>
    <property type="match status" value="1"/>
</dbReference>
<dbReference type="eggNOG" id="COG2204">
    <property type="taxonomic scope" value="Bacteria"/>
</dbReference>
<keyword evidence="4" id="KW-0804">Transcription</keyword>
<dbReference type="PANTHER" id="PTHR32071:SF13">
    <property type="entry name" value="RESPONSE REGULATOR HSFA"/>
    <property type="match status" value="1"/>
</dbReference>
<dbReference type="HOGENOM" id="CLU_000445_0_6_7"/>
<protein>
    <submittedName>
        <fullName evidence="8">Two component, sigma54 specific, transcriptional regulator, Fis family</fullName>
    </submittedName>
</protein>
<keyword evidence="1" id="KW-0547">Nucleotide-binding</keyword>
<dbReference type="CDD" id="cd00009">
    <property type="entry name" value="AAA"/>
    <property type="match status" value="1"/>
</dbReference>
<dbReference type="EMBL" id="CP001649">
    <property type="protein sequence ID" value="ACS80148.1"/>
    <property type="molecule type" value="Genomic_DNA"/>
</dbReference>
<dbReference type="SUPFAM" id="SSF52540">
    <property type="entry name" value="P-loop containing nucleoside triphosphate hydrolases"/>
    <property type="match status" value="1"/>
</dbReference>
<dbReference type="GO" id="GO:0000160">
    <property type="term" value="P:phosphorelay signal transduction system"/>
    <property type="evidence" value="ECO:0007669"/>
    <property type="project" value="InterPro"/>
</dbReference>
<dbReference type="Gene3D" id="1.10.10.60">
    <property type="entry name" value="Homeodomain-like"/>
    <property type="match status" value="1"/>
</dbReference>
<dbReference type="SUPFAM" id="SSF52172">
    <property type="entry name" value="CheY-like"/>
    <property type="match status" value="1"/>
</dbReference>
<dbReference type="Pfam" id="PF00158">
    <property type="entry name" value="Sigma54_activat"/>
    <property type="match status" value="1"/>
</dbReference>
<dbReference type="InterPro" id="IPR027417">
    <property type="entry name" value="P-loop_NTPase"/>
</dbReference>
<dbReference type="Pfam" id="PF00072">
    <property type="entry name" value="Response_reg"/>
    <property type="match status" value="1"/>
</dbReference>